<evidence type="ECO:0000313" key="3">
    <source>
        <dbReference type="Proteomes" id="UP000488299"/>
    </source>
</evidence>
<feature type="transmembrane region" description="Helical" evidence="1">
    <location>
        <begin position="249"/>
        <end position="271"/>
    </location>
</feature>
<dbReference type="RefSeq" id="WP_152123653.1">
    <property type="nucleotide sequence ID" value="NZ_WELI01000002.1"/>
</dbReference>
<dbReference type="InterPro" id="IPR010295">
    <property type="entry name" value="DUF898"/>
</dbReference>
<dbReference type="Pfam" id="PF05987">
    <property type="entry name" value="DUF898"/>
    <property type="match status" value="2"/>
</dbReference>
<keyword evidence="1" id="KW-0812">Transmembrane</keyword>
<gene>
    <name evidence="2" type="ORF">F5984_07655</name>
</gene>
<name>A0A7J5U2P5_9BACT</name>
<reference evidence="2 3" key="1">
    <citation type="submission" date="2019-10" db="EMBL/GenBank/DDBJ databases">
        <title>Rudanella paleaurantiibacter sp. nov., isolated from sludge.</title>
        <authorList>
            <person name="Xu S.Q."/>
        </authorList>
    </citation>
    <scope>NUCLEOTIDE SEQUENCE [LARGE SCALE GENOMIC DNA]</scope>
    <source>
        <strain evidence="2 3">HX-22-17</strain>
    </source>
</reference>
<dbReference type="Proteomes" id="UP000488299">
    <property type="component" value="Unassembled WGS sequence"/>
</dbReference>
<proteinExistence type="predicted"/>
<comment type="caution">
    <text evidence="2">The sequence shown here is derived from an EMBL/GenBank/DDBJ whole genome shotgun (WGS) entry which is preliminary data.</text>
</comment>
<accession>A0A7J5U2P5</accession>
<evidence type="ECO:0000313" key="2">
    <source>
        <dbReference type="EMBL" id="KAB7732079.1"/>
    </source>
</evidence>
<feature type="transmembrane region" description="Helical" evidence="1">
    <location>
        <begin position="100"/>
        <end position="122"/>
    </location>
</feature>
<keyword evidence="1" id="KW-0472">Membrane</keyword>
<protein>
    <submittedName>
        <fullName evidence="2">DUF898 family protein</fullName>
    </submittedName>
</protein>
<dbReference type="EMBL" id="WELI01000002">
    <property type="protein sequence ID" value="KAB7732079.1"/>
    <property type="molecule type" value="Genomic_DNA"/>
</dbReference>
<dbReference type="AlphaFoldDB" id="A0A7J5U2P5"/>
<feature type="transmembrane region" description="Helical" evidence="1">
    <location>
        <begin position="20"/>
        <end position="40"/>
    </location>
</feature>
<keyword evidence="1" id="KW-1133">Transmembrane helix</keyword>
<feature type="transmembrane region" description="Helical" evidence="1">
    <location>
        <begin position="146"/>
        <end position="166"/>
    </location>
</feature>
<sequence>MESYALRNRLRFVGTGSDLFGIYLLNMLLSMVTLGLYYPWAKAAVLRYTYANTQLDNSPFQFHGTGKEIFVGFLKAVAVIVVVYTAAIALTFASSLGLKVLGFVIIYAFVLALVPIAVHGALRYRMSRSSWRGIHFGYRGDRNELIKMYVLQGLLTVVTFGIYSFWMTQNINRYTIGHIRFGSARMHYTGDGADYFWLCLKGYFLTILTLGIYGFWWGRDLFAYFVDNLAIENEGKTYQFQSSLTVGSYAGLVIGNILLIVLTLGLGAAWATARTLQIILDNTLLDERLDTGSLVQTELEYRDATGEDLADMMDIGLI</sequence>
<feature type="transmembrane region" description="Helical" evidence="1">
    <location>
        <begin position="69"/>
        <end position="93"/>
    </location>
</feature>
<keyword evidence="3" id="KW-1185">Reference proteome</keyword>
<evidence type="ECO:0000256" key="1">
    <source>
        <dbReference type="SAM" id="Phobius"/>
    </source>
</evidence>
<feature type="transmembrane region" description="Helical" evidence="1">
    <location>
        <begin position="195"/>
        <end position="216"/>
    </location>
</feature>
<organism evidence="2 3">
    <name type="scientific">Rudanella paleaurantiibacter</name>
    <dbReference type="NCBI Taxonomy" id="2614655"/>
    <lineage>
        <taxon>Bacteria</taxon>
        <taxon>Pseudomonadati</taxon>
        <taxon>Bacteroidota</taxon>
        <taxon>Cytophagia</taxon>
        <taxon>Cytophagales</taxon>
        <taxon>Cytophagaceae</taxon>
        <taxon>Rudanella</taxon>
    </lineage>
</organism>